<dbReference type="PATRIC" id="fig|1227739.3.peg.215"/>
<name>W8EYV9_9BACT</name>
<geneLocation type="plasmid" evidence="2 3">
    <name>pHsw1</name>
</geneLocation>
<keyword evidence="2" id="KW-0614">Plasmid</keyword>
<dbReference type="eggNOG" id="COG3440">
    <property type="taxonomic scope" value="Bacteria"/>
</dbReference>
<dbReference type="HOGENOM" id="CLU_075532_0_0_10"/>
<accession>W8EYV9</accession>
<dbReference type="EMBL" id="CP007144">
    <property type="protein sequence ID" value="AHJ95521.1"/>
    <property type="molecule type" value="Genomic_DNA"/>
</dbReference>
<proteinExistence type="predicted"/>
<dbReference type="CDD" id="cd00085">
    <property type="entry name" value="HNHc"/>
    <property type="match status" value="1"/>
</dbReference>
<dbReference type="Proteomes" id="UP000019423">
    <property type="component" value="Plasmid pHsw1"/>
</dbReference>
<dbReference type="Pfam" id="PF13391">
    <property type="entry name" value="HNH_2"/>
    <property type="match status" value="1"/>
</dbReference>
<dbReference type="KEGG" id="hsw:Hsw_PA0188"/>
<gene>
    <name evidence="2" type="ORF">Hsw_PA0188</name>
</gene>
<dbReference type="InterPro" id="IPR003615">
    <property type="entry name" value="HNH_nuc"/>
</dbReference>
<sequence length="348" mass="39089">MGKITERQCGYGIAAALFLRQSNYLPVTDLKRYIDKLTRLNVASSTVGGVKREAPYKPALLLAVLDGVEDGSIYDNQILITPELIAAFKAYCRLLSPGPEYAACPFHMPFFHLQSSGFWHLQSRAGRELVLTSARSVRSFGHLREVTAYAYLDAALWKLILQPAAREEIRQALLARYFPLTRQFFRPRAGQETLDELGRQLLEEPAAGYRREVDVTDETEVLVRSAVFGRAVLRAYESTCAVSGLQLLSTTGAAPLLDACHIVPWSVSHDDAIGNGLALCPNLHRAFDRHLFWVDPDYRVRITEGFGELSGRAYGVQQFDGRQLQLPKERKWWPKPENLAAQREAGPW</sequence>
<evidence type="ECO:0000313" key="2">
    <source>
        <dbReference type="EMBL" id="AHJ95521.1"/>
    </source>
</evidence>
<feature type="domain" description="HNH nuclease" evidence="1">
    <location>
        <begin position="240"/>
        <end position="294"/>
    </location>
</feature>
<evidence type="ECO:0000313" key="3">
    <source>
        <dbReference type="Proteomes" id="UP000019423"/>
    </source>
</evidence>
<reference evidence="2 3" key="1">
    <citation type="submission" date="2014-01" db="EMBL/GenBank/DDBJ databases">
        <title>Complete sequence of plasmid1 of ionizing-radiation resistance bacterium Hymenobacter swuensis DY53.</title>
        <authorList>
            <person name="Jung J.-H."/>
            <person name="Jeong S.-W."/>
            <person name="Joe M.-H."/>
            <person name="Cho y.-j."/>
            <person name="Kim M.-K."/>
            <person name="Lim S.-Y."/>
        </authorList>
    </citation>
    <scope>NUCLEOTIDE SEQUENCE [LARGE SCALE GENOMIC DNA]</scope>
    <source>
        <strain evidence="2 3">DY53</strain>
        <plasmid evidence="2 3">pHsw1</plasmid>
    </source>
</reference>
<dbReference type="InterPro" id="IPR011396">
    <property type="entry name" value="PT_DNA_restrict"/>
</dbReference>
<dbReference type="AlphaFoldDB" id="W8EYV9"/>
<keyword evidence="3" id="KW-1185">Reference proteome</keyword>
<dbReference type="PIRSF" id="PIRSF030850">
    <property type="entry name" value="UCP030850"/>
    <property type="match status" value="1"/>
</dbReference>
<protein>
    <recommendedName>
        <fullName evidence="1">HNH nuclease domain-containing protein</fullName>
    </recommendedName>
</protein>
<organism evidence="2 3">
    <name type="scientific">Hymenobacter swuensis DY53</name>
    <dbReference type="NCBI Taxonomy" id="1227739"/>
    <lineage>
        <taxon>Bacteria</taxon>
        <taxon>Pseudomonadati</taxon>
        <taxon>Bacteroidota</taxon>
        <taxon>Cytophagia</taxon>
        <taxon>Cytophagales</taxon>
        <taxon>Hymenobacteraceae</taxon>
        <taxon>Hymenobacter</taxon>
    </lineage>
</organism>
<evidence type="ECO:0000259" key="1">
    <source>
        <dbReference type="Pfam" id="PF13391"/>
    </source>
</evidence>